<protein>
    <submittedName>
        <fullName evidence="1">HK97 family phage portal protein</fullName>
    </submittedName>
</protein>
<dbReference type="Proteomes" id="UP001314181">
    <property type="component" value="Unassembled WGS sequence"/>
</dbReference>
<evidence type="ECO:0000313" key="1">
    <source>
        <dbReference type="EMBL" id="CAK8163385.1"/>
    </source>
</evidence>
<dbReference type="RefSeq" id="WP_338364558.1">
    <property type="nucleotide sequence ID" value="NZ_CAWVOK010000028.1"/>
</dbReference>
<comment type="caution">
    <text evidence="1">The sequence shown here is derived from an EMBL/GenBank/DDBJ whole genome shotgun (WGS) entry which is preliminary data.</text>
</comment>
<reference evidence="1 2" key="1">
    <citation type="submission" date="2024-01" db="EMBL/GenBank/DDBJ databases">
        <authorList>
            <person name="Kunselman E."/>
        </authorList>
    </citation>
    <scope>NUCLEOTIDE SEQUENCE [LARGE SCALE GENOMIC DNA]</scope>
    <source>
        <strain evidence="1">2 abalone samples</strain>
    </source>
</reference>
<dbReference type="Pfam" id="PF04860">
    <property type="entry name" value="Phage_portal"/>
    <property type="match status" value="1"/>
</dbReference>
<name>A0ABP0ETW8_9RICK</name>
<accession>A0ABP0ETW8</accession>
<dbReference type="EMBL" id="CAWVOK010000028">
    <property type="protein sequence ID" value="CAK8163385.1"/>
    <property type="molecule type" value="Genomic_DNA"/>
</dbReference>
<sequence length="386" mass="44020">MFKKLIKKYTPTNNNRYKIRNWHTDNYIEYNYDYNRLALNGYAKNVVAFRAVKMIATSISSIEIVINKKIGINTKNIINHPVLKILKNPNNLLSGMDFIENLVSHMLIGGGAYILKIGLDDKNPVELHLLHPNNTVTLVKNDEIIGYEYHYNKKCMNYYINNDNGDCDVLHIKSFHPTNDTAGLSSMNVAMTSINQYQYATEWNCSLLKNSARPSGALIVKNKFNDTLTEEQFDRIKEQISDLYSGSSNSGRPVLLEGGLEWKEMSVSPKEMDFVEIKNSAARDIALSFGVPPQMLGIPGDNTYSNLIEARLALWEQTILPLTDKILNGLSRWLLNDKNLMFSYNKDKISALSPRREKLWSYINNASFMSNQEKREALGLDSKLDE</sequence>
<dbReference type="InterPro" id="IPR006944">
    <property type="entry name" value="Phage/GTA_portal"/>
</dbReference>
<proteinExistence type="predicted"/>
<evidence type="ECO:0000313" key="2">
    <source>
        <dbReference type="Proteomes" id="UP001314181"/>
    </source>
</evidence>
<dbReference type="InterPro" id="IPR006427">
    <property type="entry name" value="Portal_HK97"/>
</dbReference>
<gene>
    <name evidence="1" type="ORF">CAXC1_350012</name>
</gene>
<dbReference type="NCBIfam" id="TIGR01537">
    <property type="entry name" value="portal_HK97"/>
    <property type="match status" value="1"/>
</dbReference>
<organism evidence="1 2">
    <name type="scientific">Candidatus Xenohaliotis californiensis</name>
    <dbReference type="NCBI Taxonomy" id="84677"/>
    <lineage>
        <taxon>Bacteria</taxon>
        <taxon>Pseudomonadati</taxon>
        <taxon>Pseudomonadota</taxon>
        <taxon>Alphaproteobacteria</taxon>
        <taxon>Rickettsiales</taxon>
        <taxon>Anaplasmataceae</taxon>
        <taxon>Candidatus Xenohaliotis</taxon>
    </lineage>
</organism>
<keyword evidence="2" id="KW-1185">Reference proteome</keyword>